<dbReference type="PANTHER" id="PTHR10183:SF433">
    <property type="entry name" value="CALPAIN-A-RELATED"/>
    <property type="match status" value="1"/>
</dbReference>
<proteinExistence type="inferred from homology"/>
<dbReference type="PROSITE" id="PS50203">
    <property type="entry name" value="CALPAIN_CAT"/>
    <property type="match status" value="1"/>
</dbReference>
<accession>A0A815ARZ2</accession>
<dbReference type="EMBL" id="CAJNOW010000172">
    <property type="protein sequence ID" value="CAF1261136.1"/>
    <property type="molecule type" value="Genomic_DNA"/>
</dbReference>
<keyword evidence="4" id="KW-0788">Thiol protease</keyword>
<evidence type="ECO:0000259" key="7">
    <source>
        <dbReference type="PROSITE" id="PS50203"/>
    </source>
</evidence>
<dbReference type="PRINTS" id="PR00704">
    <property type="entry name" value="CALPAIN"/>
</dbReference>
<dbReference type="InterPro" id="IPR022684">
    <property type="entry name" value="Calpain_cysteine_protease"/>
</dbReference>
<evidence type="ECO:0000313" key="8">
    <source>
        <dbReference type="EMBL" id="CAF1261136.1"/>
    </source>
</evidence>
<feature type="active site" evidence="5">
    <location>
        <position position="147"/>
    </location>
</feature>
<comment type="caution">
    <text evidence="8">The sequence shown here is derived from an EMBL/GenBank/DDBJ whole genome shotgun (WGS) entry which is preliminary data.</text>
</comment>
<dbReference type="Gene3D" id="3.90.70.10">
    <property type="entry name" value="Cysteine proteinases"/>
    <property type="match status" value="1"/>
</dbReference>
<dbReference type="GO" id="GO:0004198">
    <property type="term" value="F:calcium-dependent cysteine-type endopeptidase activity"/>
    <property type="evidence" value="ECO:0007669"/>
    <property type="project" value="InterPro"/>
</dbReference>
<evidence type="ECO:0000256" key="4">
    <source>
        <dbReference type="ARBA" id="ARBA00022807"/>
    </source>
</evidence>
<evidence type="ECO:0000256" key="6">
    <source>
        <dbReference type="PROSITE-ProRule" id="PRU00239"/>
    </source>
</evidence>
<evidence type="ECO:0000256" key="5">
    <source>
        <dbReference type="PIRSR" id="PIRSR622684-1"/>
    </source>
</evidence>
<evidence type="ECO:0000256" key="1">
    <source>
        <dbReference type="ARBA" id="ARBA00007623"/>
    </source>
</evidence>
<name>A0A815ARZ2_9BILA</name>
<reference evidence="8" key="1">
    <citation type="submission" date="2021-02" db="EMBL/GenBank/DDBJ databases">
        <authorList>
            <person name="Nowell W R."/>
        </authorList>
    </citation>
    <scope>NUCLEOTIDE SEQUENCE</scope>
</reference>
<feature type="domain" description="Calpain catalytic" evidence="7">
    <location>
        <begin position="1"/>
        <end position="238"/>
    </location>
</feature>
<dbReference type="OrthoDB" id="424753at2759"/>
<dbReference type="PANTHER" id="PTHR10183">
    <property type="entry name" value="CALPAIN"/>
    <property type="match status" value="1"/>
</dbReference>
<evidence type="ECO:0000313" key="9">
    <source>
        <dbReference type="Proteomes" id="UP000663834"/>
    </source>
</evidence>
<dbReference type="AlphaFoldDB" id="A0A815ARZ2"/>
<dbReference type="SMART" id="SM00230">
    <property type="entry name" value="CysPc"/>
    <property type="match status" value="1"/>
</dbReference>
<gene>
    <name evidence="8" type="ORF">KQP761_LOCUS2806</name>
</gene>
<comment type="caution">
    <text evidence="6">Lacks conserved residue(s) required for the propagation of feature annotation.</text>
</comment>
<feature type="active site" evidence="5">
    <location>
        <position position="178"/>
    </location>
</feature>
<dbReference type="Pfam" id="PF00648">
    <property type="entry name" value="Peptidase_C2"/>
    <property type="match status" value="1"/>
</dbReference>
<dbReference type="GO" id="GO:0005737">
    <property type="term" value="C:cytoplasm"/>
    <property type="evidence" value="ECO:0007669"/>
    <property type="project" value="TreeGrafter"/>
</dbReference>
<dbReference type="CDD" id="cd00044">
    <property type="entry name" value="CysPc"/>
    <property type="match status" value="1"/>
</dbReference>
<evidence type="ECO:0000256" key="2">
    <source>
        <dbReference type="ARBA" id="ARBA00022670"/>
    </source>
</evidence>
<dbReference type="InterPro" id="IPR001300">
    <property type="entry name" value="Peptidase_C2_calpain_cat"/>
</dbReference>
<keyword evidence="3" id="KW-0378">Hydrolase</keyword>
<dbReference type="GO" id="GO:0006508">
    <property type="term" value="P:proteolysis"/>
    <property type="evidence" value="ECO:0007669"/>
    <property type="project" value="UniProtKB-KW"/>
</dbReference>
<comment type="similarity">
    <text evidence="1">Belongs to the peptidase C2 family.</text>
</comment>
<dbReference type="InterPro" id="IPR038765">
    <property type="entry name" value="Papain-like_cys_pep_sf"/>
</dbReference>
<organism evidence="8 9">
    <name type="scientific">Rotaria magnacalcarata</name>
    <dbReference type="NCBI Taxonomy" id="392030"/>
    <lineage>
        <taxon>Eukaryota</taxon>
        <taxon>Metazoa</taxon>
        <taxon>Spiralia</taxon>
        <taxon>Gnathifera</taxon>
        <taxon>Rotifera</taxon>
        <taxon>Eurotatoria</taxon>
        <taxon>Bdelloidea</taxon>
        <taxon>Philodinida</taxon>
        <taxon>Philodinidae</taxon>
        <taxon>Rotaria</taxon>
    </lineage>
</organism>
<dbReference type="Proteomes" id="UP000663834">
    <property type="component" value="Unassembled WGS sequence"/>
</dbReference>
<dbReference type="FunFam" id="3.90.70.10:FF:000001">
    <property type="entry name" value="Calpain-1 catalytic subunit"/>
    <property type="match status" value="1"/>
</dbReference>
<evidence type="ECO:0000256" key="3">
    <source>
        <dbReference type="ARBA" id="ARBA00022801"/>
    </source>
</evidence>
<sequence length="250" mass="29263">MYLIGGDHLPLAGIFHFRFWRYQQWYDIVVDDRLPFLIKQRRLWGARNLFELNEFWVSLLEKAYAKLNGNYTNLGGGLPVNALTDFTGGIEQRFEFKSNLSVTHLRPDDLFDFIKSCIDFGSLIACSINADKRKTETILSNGLVIGHTYSITNYHVLPVTYDNKLSKLSDRGLIRFRNPWGNDIEWNGKWSDADPVWNLLDEKTRRRLSIQRKHDGEFWMSFNDFYKEFDVMEVCHISPDTYDGKISMIA</sequence>
<keyword evidence="2" id="KW-0645">Protease</keyword>
<dbReference type="SUPFAM" id="SSF54001">
    <property type="entry name" value="Cysteine proteinases"/>
    <property type="match status" value="1"/>
</dbReference>
<protein>
    <recommendedName>
        <fullName evidence="7">Calpain catalytic domain-containing protein</fullName>
    </recommendedName>
</protein>